<dbReference type="EMBL" id="GU474908">
    <property type="protein sequence ID" value="ADI19039.1"/>
    <property type="molecule type" value="Genomic_DNA"/>
</dbReference>
<dbReference type="AlphaFoldDB" id="E0XX98"/>
<organism evidence="1">
    <name type="scientific">uncultured delta proteobacterium HF0070_07E19</name>
    <dbReference type="NCBI Taxonomy" id="710823"/>
    <lineage>
        <taxon>Bacteria</taxon>
        <taxon>Deltaproteobacteria</taxon>
        <taxon>environmental samples</taxon>
    </lineage>
</organism>
<sequence>MNSGEATLFKPPLDSLFATPTKCNVLQSTYFLGRTILKLGILLSRANYWVLVIIIPYEDFLCLKQAKVLDL</sequence>
<evidence type="ECO:0000313" key="1">
    <source>
        <dbReference type="EMBL" id="ADI19039.1"/>
    </source>
</evidence>
<protein>
    <submittedName>
        <fullName evidence="1">Uncharacterized protein</fullName>
    </submittedName>
</protein>
<name>E0XX98_9DELT</name>
<proteinExistence type="predicted"/>
<reference evidence="1" key="1">
    <citation type="journal article" date="2011" name="Environ. Microbiol.">
        <title>Time-series analyses of Monterey Bay coastal microbial picoplankton using a 'genome proxy' microarray.</title>
        <authorList>
            <person name="Rich V.I."/>
            <person name="Pham V.D."/>
            <person name="Eppley J."/>
            <person name="Shi Y."/>
            <person name="DeLong E.F."/>
        </authorList>
    </citation>
    <scope>NUCLEOTIDE SEQUENCE</scope>
</reference>
<accession>E0XX98</accession>